<protein>
    <submittedName>
        <fullName evidence="11">Ethylene-responsive transcription factor</fullName>
    </submittedName>
</protein>
<evidence type="ECO:0000256" key="6">
    <source>
        <dbReference type="ARBA" id="ARBA00023163"/>
    </source>
</evidence>
<dbReference type="SUPFAM" id="SSF54171">
    <property type="entry name" value="DNA-binding domain"/>
    <property type="match status" value="1"/>
</dbReference>
<feature type="domain" description="AP2/ERF" evidence="10">
    <location>
        <begin position="90"/>
        <end position="148"/>
    </location>
</feature>
<dbReference type="CDD" id="cd00018">
    <property type="entry name" value="AP2"/>
    <property type="match status" value="1"/>
</dbReference>
<comment type="caution">
    <text evidence="11">The sequence shown here is derived from an EMBL/GenBank/DDBJ whole genome shotgun (WGS) entry which is preliminary data.</text>
</comment>
<dbReference type="InterPro" id="IPR044808">
    <property type="entry name" value="ERF_plant"/>
</dbReference>
<dbReference type="GO" id="GO:0003700">
    <property type="term" value="F:DNA-binding transcription factor activity"/>
    <property type="evidence" value="ECO:0007669"/>
    <property type="project" value="InterPro"/>
</dbReference>
<dbReference type="PANTHER" id="PTHR31190">
    <property type="entry name" value="DNA-BINDING DOMAIN"/>
    <property type="match status" value="1"/>
</dbReference>
<keyword evidence="2" id="KW-0936">Ethylene signaling pathway</keyword>
<dbReference type="FunFam" id="3.30.730.10:FF:000001">
    <property type="entry name" value="Ethylene-responsive transcription factor 2"/>
    <property type="match status" value="1"/>
</dbReference>
<gene>
    <name evidence="11" type="ORF">HS088_TW19G00645</name>
</gene>
<dbReference type="OrthoDB" id="674504at2759"/>
<proteinExistence type="inferred from homology"/>
<dbReference type="InParanoid" id="A0A7J7CAC2"/>
<dbReference type="PROSITE" id="PS51032">
    <property type="entry name" value="AP2_ERF"/>
    <property type="match status" value="1"/>
</dbReference>
<keyword evidence="3" id="KW-0805">Transcription regulation</keyword>
<dbReference type="GO" id="GO:0009873">
    <property type="term" value="P:ethylene-activated signaling pathway"/>
    <property type="evidence" value="ECO:0007669"/>
    <property type="project" value="UniProtKB-KW"/>
</dbReference>
<dbReference type="GO" id="GO:0005634">
    <property type="term" value="C:nucleus"/>
    <property type="evidence" value="ECO:0007669"/>
    <property type="project" value="UniProtKB-SubCell"/>
</dbReference>
<dbReference type="SMART" id="SM00380">
    <property type="entry name" value="AP2"/>
    <property type="match status" value="1"/>
</dbReference>
<evidence type="ECO:0000256" key="1">
    <source>
        <dbReference type="ARBA" id="ARBA00004123"/>
    </source>
</evidence>
<evidence type="ECO:0000256" key="8">
    <source>
        <dbReference type="ARBA" id="ARBA00024343"/>
    </source>
</evidence>
<comment type="subcellular location">
    <subcellularLocation>
        <location evidence="1">Nucleus</location>
    </subcellularLocation>
</comment>
<feature type="region of interest" description="Disordered" evidence="9">
    <location>
        <begin position="35"/>
        <end position="59"/>
    </location>
</feature>
<reference evidence="11 12" key="1">
    <citation type="journal article" date="2020" name="Nat. Commun.">
        <title>Genome of Tripterygium wilfordii and identification of cytochrome P450 involved in triptolide biosynthesis.</title>
        <authorList>
            <person name="Tu L."/>
            <person name="Su P."/>
            <person name="Zhang Z."/>
            <person name="Gao L."/>
            <person name="Wang J."/>
            <person name="Hu T."/>
            <person name="Zhou J."/>
            <person name="Zhang Y."/>
            <person name="Zhao Y."/>
            <person name="Liu Y."/>
            <person name="Song Y."/>
            <person name="Tong Y."/>
            <person name="Lu Y."/>
            <person name="Yang J."/>
            <person name="Xu C."/>
            <person name="Jia M."/>
            <person name="Peters R.J."/>
            <person name="Huang L."/>
            <person name="Gao W."/>
        </authorList>
    </citation>
    <scope>NUCLEOTIDE SEQUENCE [LARGE SCALE GENOMIC DNA]</scope>
    <source>
        <strain evidence="12">cv. XIE 37</strain>
        <tissue evidence="11">Leaf</tissue>
    </source>
</reference>
<dbReference type="PANTHER" id="PTHR31190:SF499">
    <property type="entry name" value="ETHYLENE-RESPONSIVE TRANSCRIPTION FACTOR ERF105"/>
    <property type="match status" value="1"/>
</dbReference>
<dbReference type="AlphaFoldDB" id="A0A7J7CAC2"/>
<evidence type="ECO:0000256" key="2">
    <source>
        <dbReference type="ARBA" id="ARBA00022745"/>
    </source>
</evidence>
<dbReference type="Gene3D" id="3.30.730.10">
    <property type="entry name" value="AP2/ERF domain"/>
    <property type="match status" value="1"/>
</dbReference>
<organism evidence="11 12">
    <name type="scientific">Tripterygium wilfordii</name>
    <name type="common">Thunder God vine</name>
    <dbReference type="NCBI Taxonomy" id="458696"/>
    <lineage>
        <taxon>Eukaryota</taxon>
        <taxon>Viridiplantae</taxon>
        <taxon>Streptophyta</taxon>
        <taxon>Embryophyta</taxon>
        <taxon>Tracheophyta</taxon>
        <taxon>Spermatophyta</taxon>
        <taxon>Magnoliopsida</taxon>
        <taxon>eudicotyledons</taxon>
        <taxon>Gunneridae</taxon>
        <taxon>Pentapetalae</taxon>
        <taxon>rosids</taxon>
        <taxon>fabids</taxon>
        <taxon>Celastrales</taxon>
        <taxon>Celastraceae</taxon>
        <taxon>Tripterygium</taxon>
    </lineage>
</organism>
<dbReference type="GO" id="GO:0006950">
    <property type="term" value="P:response to stress"/>
    <property type="evidence" value="ECO:0007669"/>
    <property type="project" value="UniProtKB-ARBA"/>
</dbReference>
<keyword evidence="4" id="KW-0238">DNA-binding</keyword>
<dbReference type="InterPro" id="IPR036955">
    <property type="entry name" value="AP2/ERF_dom_sf"/>
</dbReference>
<evidence type="ECO:0000256" key="9">
    <source>
        <dbReference type="SAM" id="MobiDB-lite"/>
    </source>
</evidence>
<evidence type="ECO:0000256" key="5">
    <source>
        <dbReference type="ARBA" id="ARBA00023159"/>
    </source>
</evidence>
<evidence type="ECO:0000259" key="10">
    <source>
        <dbReference type="PROSITE" id="PS51032"/>
    </source>
</evidence>
<keyword evidence="7" id="KW-0539">Nucleus</keyword>
<dbReference type="InterPro" id="IPR001471">
    <property type="entry name" value="AP2/ERF_dom"/>
</dbReference>
<dbReference type="PRINTS" id="PR00367">
    <property type="entry name" value="ETHRSPELEMNT"/>
</dbReference>
<accession>A0A7J7CAC2</accession>
<keyword evidence="12" id="KW-1185">Reference proteome</keyword>
<evidence type="ECO:0000256" key="3">
    <source>
        <dbReference type="ARBA" id="ARBA00023015"/>
    </source>
</evidence>
<name>A0A7J7CAC2_TRIWF</name>
<dbReference type="EMBL" id="JAAARO010000019">
    <property type="protein sequence ID" value="KAF5731042.1"/>
    <property type="molecule type" value="Genomic_DNA"/>
</dbReference>
<keyword evidence="5" id="KW-0010">Activator</keyword>
<comment type="similarity">
    <text evidence="8">Belongs to the AP2/ERF transcription factor family. ERF subfamily.</text>
</comment>
<keyword evidence="6" id="KW-0804">Transcription</keyword>
<dbReference type="InterPro" id="IPR016177">
    <property type="entry name" value="DNA-bd_dom_sf"/>
</dbReference>
<evidence type="ECO:0000313" key="12">
    <source>
        <dbReference type="Proteomes" id="UP000593562"/>
    </source>
</evidence>
<evidence type="ECO:0000256" key="7">
    <source>
        <dbReference type="ARBA" id="ARBA00023242"/>
    </source>
</evidence>
<sequence length="239" mass="26786">MSSFDEASTLELIRQHLLTDFPSMDNFITNLDLYTPNNTDPEISSDRTPKPSTLSNRRPALNVKVPPKAPISVINNVSVKHVDDSGERKHYRGVRRRPWGKFAAEIRDPTRKGLRVWLGTFDTDIEAAQAYDRAAFRLRGSKAILNFPLEVANLKDRQEVEGAGGVRGKRKAEKTVVEMNKVVKREEVVMLEESEPVLNCQPLTPSSWTGFWDSDVDVKGIFSVPPLSPLSPYPGVMVV</sequence>
<dbReference type="Proteomes" id="UP000593562">
    <property type="component" value="Unassembled WGS sequence"/>
</dbReference>
<evidence type="ECO:0000256" key="4">
    <source>
        <dbReference type="ARBA" id="ARBA00023125"/>
    </source>
</evidence>
<evidence type="ECO:0000313" key="11">
    <source>
        <dbReference type="EMBL" id="KAF5731042.1"/>
    </source>
</evidence>
<dbReference type="GO" id="GO:0000976">
    <property type="term" value="F:transcription cis-regulatory region binding"/>
    <property type="evidence" value="ECO:0007669"/>
    <property type="project" value="UniProtKB-ARBA"/>
</dbReference>
<dbReference type="FunCoup" id="A0A7J7CAC2">
    <property type="interactions" value="6"/>
</dbReference>
<dbReference type="Pfam" id="PF00847">
    <property type="entry name" value="AP2"/>
    <property type="match status" value="1"/>
</dbReference>